<dbReference type="Pfam" id="PF09651">
    <property type="entry name" value="Cas_APE2256"/>
    <property type="match status" value="1"/>
</dbReference>
<proteinExistence type="predicted"/>
<comment type="caution">
    <text evidence="2">The sequence shown here is derived from an EMBL/GenBank/DDBJ whole genome shotgun (WGS) entry which is preliminary data.</text>
</comment>
<accession>A0ABX3IHS7</accession>
<evidence type="ECO:0000313" key="2">
    <source>
        <dbReference type="EMBL" id="ONN27392.1"/>
    </source>
</evidence>
<organism evidence="2 3">
    <name type="scientific">Thermosipho affectus</name>
    <dbReference type="NCBI Taxonomy" id="660294"/>
    <lineage>
        <taxon>Bacteria</taxon>
        <taxon>Thermotogati</taxon>
        <taxon>Thermotogota</taxon>
        <taxon>Thermotogae</taxon>
        <taxon>Thermotogales</taxon>
        <taxon>Fervidobacteriaceae</taxon>
        <taxon>Thermosipho</taxon>
    </lineage>
</organism>
<feature type="domain" description="CRISPR system ring nuclease SSO1393-like" evidence="1">
    <location>
        <begin position="64"/>
        <end position="196"/>
    </location>
</feature>
<evidence type="ECO:0000313" key="3">
    <source>
        <dbReference type="Proteomes" id="UP000242616"/>
    </source>
</evidence>
<evidence type="ECO:0000259" key="1">
    <source>
        <dbReference type="Pfam" id="PF09651"/>
    </source>
</evidence>
<dbReference type="Gene3D" id="1.10.196.30">
    <property type="match status" value="1"/>
</dbReference>
<reference evidence="2 3" key="1">
    <citation type="submission" date="2015-06" db="EMBL/GenBank/DDBJ databases">
        <title>Genome sequencing of Thermotogales isolates from hydrothermal vents.</title>
        <authorList>
            <person name="Haverkamp T.H."/>
            <person name="Kublanov I.V."/>
            <person name="Nesbo C.L."/>
        </authorList>
    </citation>
    <scope>NUCLEOTIDE SEQUENCE [LARGE SCALE GENOMIC DNA]</scope>
    <source>
        <strain evidence="3">ik275mar</strain>
    </source>
</reference>
<gene>
    <name evidence="2" type="ORF">XJ44_04185</name>
</gene>
<dbReference type="Proteomes" id="UP000242616">
    <property type="component" value="Unassembled WGS sequence"/>
</dbReference>
<dbReference type="NCBIfam" id="TIGR02619">
    <property type="entry name" value="putative CRISPR-associated protein, APE2256 family"/>
    <property type="match status" value="1"/>
</dbReference>
<dbReference type="RefSeq" id="WP_077198171.1">
    <property type="nucleotide sequence ID" value="NZ_LBFC01000016.1"/>
</dbReference>
<protein>
    <recommendedName>
        <fullName evidence="1">CRISPR system ring nuclease SSO1393-like domain-containing protein</fullName>
    </recommendedName>
</protein>
<sequence>MKKVISMVGTSIITNVLEEEEGLYNYYDELKDKSYSDWEYYERKIRKIKDGVLEYLKDDENFEKASAEIESILEISKKYKDENKKVYLLTTDTILSYLSAEIIKTIFEEYVENSDIEIKIHLVKSLNVNENFVEGLNNLIGKIENIAGGYYENLIFNITGGYKGIIPYLTIMAVVNECEIYYIHEESNKLIRIPQIPLKIDYNLFEKYEELIIKLENGIESYQKLKVENYKACEKLEKSGLVEIVDDIAFLSPIGRILFNRYKGQFVYFYATDEIYKDIKNKKEIMRILKSKFFENYNSKTQDKSGHLVYDDGNNQNRIFYFKDGDEIYIYKVFEDHDKYEKYLNSEKFTNEFKESYKNLSKLRRIKKEE</sequence>
<keyword evidence="3" id="KW-1185">Reference proteome</keyword>
<dbReference type="EMBL" id="LBFC01000016">
    <property type="protein sequence ID" value="ONN27392.1"/>
    <property type="molecule type" value="Genomic_DNA"/>
</dbReference>
<dbReference type="InterPro" id="IPR013442">
    <property type="entry name" value="SSO1393-like"/>
</dbReference>
<name>A0ABX3IHS7_9BACT</name>
<dbReference type="Gene3D" id="3.40.50.10770">
    <property type="entry name" value="Hypothetical protein VC1899 like domain (Restriction endonuclease-like)"/>
    <property type="match status" value="1"/>
</dbReference>